<evidence type="ECO:0000313" key="4">
    <source>
        <dbReference type="RefSeq" id="XP_065644576.1"/>
    </source>
</evidence>
<dbReference type="PANTHER" id="PTHR36299">
    <property type="entry name" value="AGAP008005-PA"/>
    <property type="match status" value="1"/>
</dbReference>
<dbReference type="Proteomes" id="UP001652625">
    <property type="component" value="Chromosome 01"/>
</dbReference>
<keyword evidence="3" id="KW-1185">Reference proteome</keyword>
<organism evidence="3 4">
    <name type="scientific">Hydra vulgaris</name>
    <name type="common">Hydra</name>
    <name type="synonym">Hydra attenuata</name>
    <dbReference type="NCBI Taxonomy" id="6087"/>
    <lineage>
        <taxon>Eukaryota</taxon>
        <taxon>Metazoa</taxon>
        <taxon>Cnidaria</taxon>
        <taxon>Hydrozoa</taxon>
        <taxon>Hydroidolina</taxon>
        <taxon>Anthoathecata</taxon>
        <taxon>Aplanulata</taxon>
        <taxon>Hydridae</taxon>
        <taxon>Hydra</taxon>
    </lineage>
</organism>
<sequence>MSYYMLLVFVICLNIRTFHTRRYNDFTQESLQFPSVKGCSCEGDECKCCVFLDIPKIYLNETGCVIIKYLAEEVGVDMKFKVNSMVILDEEISLRNPPPLCEEVPYFREYASLCIKTYNVTWSQQIGGCIKLEAKLMHVLVKEVEFGCFYFHEKKNRTTISKIYQLFRNFMSVTKRVYKEENRGMASMIL</sequence>
<gene>
    <name evidence="4" type="primary">LOC100202684</name>
</gene>
<dbReference type="Pfam" id="PF15998">
    <property type="entry name" value="DUF4773"/>
    <property type="match status" value="1"/>
</dbReference>
<proteinExistence type="predicted"/>
<protein>
    <submittedName>
        <fullName evidence="4">Uncharacterized protein LOC100202684 isoform X2</fullName>
    </submittedName>
</protein>
<dbReference type="PANTHER" id="PTHR36299:SF2">
    <property type="entry name" value="DUF4773 DOMAIN-CONTAINING PROTEIN"/>
    <property type="match status" value="1"/>
</dbReference>
<reference evidence="3" key="1">
    <citation type="submission" date="2025-05" db="UniProtKB">
        <authorList>
            <consortium name="RefSeq"/>
        </authorList>
    </citation>
    <scope>NUCLEOTIDE SEQUENCE [LARGE SCALE GENOMIC DNA]</scope>
</reference>
<dbReference type="RefSeq" id="XP_065644576.1">
    <property type="nucleotide sequence ID" value="XM_065788504.1"/>
</dbReference>
<dbReference type="GeneID" id="100202684"/>
<feature type="domain" description="DUF4773" evidence="2">
    <location>
        <begin position="39"/>
        <end position="152"/>
    </location>
</feature>
<name>A0ABM4B6T5_HYDVU</name>
<accession>A0ABM4B6T5</accession>
<keyword evidence="1" id="KW-0732">Signal</keyword>
<dbReference type="InterPro" id="IPR031941">
    <property type="entry name" value="DUF4773"/>
</dbReference>
<evidence type="ECO:0000256" key="1">
    <source>
        <dbReference type="SAM" id="SignalP"/>
    </source>
</evidence>
<feature type="signal peptide" evidence="1">
    <location>
        <begin position="1"/>
        <end position="20"/>
    </location>
</feature>
<evidence type="ECO:0000313" key="3">
    <source>
        <dbReference type="Proteomes" id="UP001652625"/>
    </source>
</evidence>
<feature type="chain" id="PRO_5047472808" evidence="1">
    <location>
        <begin position="21"/>
        <end position="190"/>
    </location>
</feature>
<evidence type="ECO:0000259" key="2">
    <source>
        <dbReference type="Pfam" id="PF15998"/>
    </source>
</evidence>
<reference evidence="4" key="2">
    <citation type="submission" date="2025-08" db="UniProtKB">
        <authorList>
            <consortium name="RefSeq"/>
        </authorList>
    </citation>
    <scope>IDENTIFICATION</scope>
</reference>